<name>A0A4R8M5I1_9BACT</name>
<evidence type="ECO:0000256" key="1">
    <source>
        <dbReference type="ARBA" id="ARBA00005568"/>
    </source>
</evidence>
<evidence type="ECO:0000256" key="3">
    <source>
        <dbReference type="ARBA" id="ARBA00023239"/>
    </source>
</evidence>
<evidence type="ECO:0000313" key="5">
    <source>
        <dbReference type="EMBL" id="TDY55402.1"/>
    </source>
</evidence>
<dbReference type="GO" id="GO:0016832">
    <property type="term" value="F:aldehyde-lyase activity"/>
    <property type="evidence" value="ECO:0007669"/>
    <property type="project" value="TreeGrafter"/>
</dbReference>
<dbReference type="AlphaFoldDB" id="A0A4R8M5I1"/>
<dbReference type="GO" id="GO:0046872">
    <property type="term" value="F:metal ion binding"/>
    <property type="evidence" value="ECO:0007669"/>
    <property type="project" value="UniProtKB-KW"/>
</dbReference>
<dbReference type="Proteomes" id="UP000295066">
    <property type="component" value="Unassembled WGS sequence"/>
</dbReference>
<keyword evidence="2" id="KW-0479">Metal-binding</keyword>
<gene>
    <name evidence="5" type="ORF">C8D99_1236</name>
</gene>
<dbReference type="PANTHER" id="PTHR30502">
    <property type="entry name" value="2-KETO-3-DEOXY-L-RHAMNONATE ALDOLASE"/>
    <property type="match status" value="1"/>
</dbReference>
<dbReference type="SUPFAM" id="SSF51621">
    <property type="entry name" value="Phosphoenolpyruvate/pyruvate domain"/>
    <property type="match status" value="1"/>
</dbReference>
<dbReference type="GO" id="GO:0005737">
    <property type="term" value="C:cytoplasm"/>
    <property type="evidence" value="ECO:0007669"/>
    <property type="project" value="TreeGrafter"/>
</dbReference>
<organism evidence="5 6">
    <name type="scientific">Aminivibrio pyruvatiphilus</name>
    <dbReference type="NCBI Taxonomy" id="1005740"/>
    <lineage>
        <taxon>Bacteria</taxon>
        <taxon>Thermotogati</taxon>
        <taxon>Synergistota</taxon>
        <taxon>Synergistia</taxon>
        <taxon>Synergistales</taxon>
        <taxon>Aminobacteriaceae</taxon>
        <taxon>Aminivibrio</taxon>
    </lineage>
</organism>
<feature type="domain" description="HpcH/HpaI aldolase/citrate lyase" evidence="4">
    <location>
        <begin position="17"/>
        <end position="240"/>
    </location>
</feature>
<dbReference type="Gene3D" id="3.20.20.60">
    <property type="entry name" value="Phosphoenolpyruvate-binding domains"/>
    <property type="match status" value="1"/>
</dbReference>
<dbReference type="Pfam" id="PF03328">
    <property type="entry name" value="HpcH_HpaI"/>
    <property type="match status" value="1"/>
</dbReference>
<evidence type="ECO:0000256" key="2">
    <source>
        <dbReference type="ARBA" id="ARBA00022723"/>
    </source>
</evidence>
<accession>A0A4R8M5I1</accession>
<dbReference type="OrthoDB" id="86160at2"/>
<comment type="caution">
    <text evidence="5">The sequence shown here is derived from an EMBL/GenBank/DDBJ whole genome shotgun (WGS) entry which is preliminary data.</text>
</comment>
<proteinExistence type="inferred from homology"/>
<dbReference type="RefSeq" id="WP_133958933.1">
    <property type="nucleotide sequence ID" value="NZ_SORI01000023.1"/>
</dbReference>
<dbReference type="PANTHER" id="PTHR30502:SF0">
    <property type="entry name" value="PHOSPHOENOLPYRUVATE CARBOXYLASE FAMILY PROTEIN"/>
    <property type="match status" value="1"/>
</dbReference>
<dbReference type="InterPro" id="IPR005000">
    <property type="entry name" value="Aldolase/citrate-lyase_domain"/>
</dbReference>
<keyword evidence="3" id="KW-0456">Lyase</keyword>
<dbReference type="EMBL" id="SORI01000023">
    <property type="protein sequence ID" value="TDY55402.1"/>
    <property type="molecule type" value="Genomic_DNA"/>
</dbReference>
<evidence type="ECO:0000259" key="4">
    <source>
        <dbReference type="Pfam" id="PF03328"/>
    </source>
</evidence>
<dbReference type="InterPro" id="IPR015813">
    <property type="entry name" value="Pyrv/PenolPyrv_kinase-like_dom"/>
</dbReference>
<evidence type="ECO:0000313" key="6">
    <source>
        <dbReference type="Proteomes" id="UP000295066"/>
    </source>
</evidence>
<keyword evidence="6" id="KW-1185">Reference proteome</keyword>
<comment type="similarity">
    <text evidence="1">Belongs to the HpcH/HpaI aldolase family.</text>
</comment>
<dbReference type="InterPro" id="IPR040442">
    <property type="entry name" value="Pyrv_kinase-like_dom_sf"/>
</dbReference>
<protein>
    <submittedName>
        <fullName evidence="5">4-hydroxy-2-oxoheptanedioate aldolase</fullName>
    </submittedName>
</protein>
<dbReference type="InterPro" id="IPR050251">
    <property type="entry name" value="HpcH-HpaI_aldolase"/>
</dbReference>
<sequence length="253" mass="26923">MINQLKRKLAGGGVVLGTFITLNCPDLVEIAGLAGFDYCIIDTEHGPGNPESIQHMLRAAELRGMAPIVRVTDTAATTILRTLDVGAAGIQVPQVNSPETAEYVVRSAKYFPRGDRGACLTRSSRYGFVPGVAEYFEEANRETLVIVHCENRQGLECLDGIAAVDGVDVIFVGPYDLSQSFGIPGQIYHPVMVDAVASALAAAKRAGKPAGIFVGSVEEAKARIEQGFSYIAYSTDSLVFAEVCRNIVGGIRG</sequence>
<reference evidence="5 6" key="1">
    <citation type="submission" date="2019-03" db="EMBL/GenBank/DDBJ databases">
        <title>Genomic Encyclopedia of Type Strains, Phase IV (KMG-IV): sequencing the most valuable type-strain genomes for metagenomic binning, comparative biology and taxonomic classification.</title>
        <authorList>
            <person name="Goeker M."/>
        </authorList>
    </citation>
    <scope>NUCLEOTIDE SEQUENCE [LARGE SCALE GENOMIC DNA]</scope>
    <source>
        <strain evidence="5 6">DSM 25964</strain>
    </source>
</reference>